<gene>
    <name evidence="1" type="ORF">M9H77_13981</name>
</gene>
<sequence length="287" mass="32734">MEYSSSSSSDENFYYLERKSKKNNSKEQKKMETTSGHNKLKEESTNEVMIMTEAKGTLPAASPCDINVGVNETKRSHQVKDFFKDAVLREDVPIELAPNNYQQQEGLLGKEKGKDVIELPVKNENGDSKDEFERKSGKNDHSKDPKKIETSSGLIEQESTDEAMMETKGILPASDDVVDETKRSHQGNDFFEDAILREDVPIELAPNNYQQEAGKPMSSTKPYLPLKFRFEDEEESKAVPEKKSAYGNMVAGLFSELERHWTHYQSMDSTFDLMKVRTIYYHYTVAD</sequence>
<keyword evidence="2" id="KW-1185">Reference proteome</keyword>
<dbReference type="EMBL" id="CM044703">
    <property type="protein sequence ID" value="KAI5673617.1"/>
    <property type="molecule type" value="Genomic_DNA"/>
</dbReference>
<organism evidence="1 2">
    <name type="scientific">Catharanthus roseus</name>
    <name type="common">Madagascar periwinkle</name>
    <name type="synonym">Vinca rosea</name>
    <dbReference type="NCBI Taxonomy" id="4058"/>
    <lineage>
        <taxon>Eukaryota</taxon>
        <taxon>Viridiplantae</taxon>
        <taxon>Streptophyta</taxon>
        <taxon>Embryophyta</taxon>
        <taxon>Tracheophyta</taxon>
        <taxon>Spermatophyta</taxon>
        <taxon>Magnoliopsida</taxon>
        <taxon>eudicotyledons</taxon>
        <taxon>Gunneridae</taxon>
        <taxon>Pentapetalae</taxon>
        <taxon>asterids</taxon>
        <taxon>lamiids</taxon>
        <taxon>Gentianales</taxon>
        <taxon>Apocynaceae</taxon>
        <taxon>Rauvolfioideae</taxon>
        <taxon>Vinceae</taxon>
        <taxon>Catharanthinae</taxon>
        <taxon>Catharanthus</taxon>
    </lineage>
</organism>
<evidence type="ECO:0000313" key="2">
    <source>
        <dbReference type="Proteomes" id="UP001060085"/>
    </source>
</evidence>
<protein>
    <submittedName>
        <fullName evidence="1">Uncharacterized protein</fullName>
    </submittedName>
</protein>
<comment type="caution">
    <text evidence="1">The sequence shown here is derived from an EMBL/GenBank/DDBJ whole genome shotgun (WGS) entry which is preliminary data.</text>
</comment>
<proteinExistence type="predicted"/>
<name>A0ACC0BM02_CATRO</name>
<evidence type="ECO:0000313" key="1">
    <source>
        <dbReference type="EMBL" id="KAI5673617.1"/>
    </source>
</evidence>
<dbReference type="Proteomes" id="UP001060085">
    <property type="component" value="Linkage Group LG03"/>
</dbReference>
<accession>A0ACC0BM02</accession>
<reference evidence="2" key="1">
    <citation type="journal article" date="2023" name="Nat. Plants">
        <title>Single-cell RNA sequencing provides a high-resolution roadmap for understanding the multicellular compartmentation of specialized metabolism.</title>
        <authorList>
            <person name="Sun S."/>
            <person name="Shen X."/>
            <person name="Li Y."/>
            <person name="Li Y."/>
            <person name="Wang S."/>
            <person name="Li R."/>
            <person name="Zhang H."/>
            <person name="Shen G."/>
            <person name="Guo B."/>
            <person name="Wei J."/>
            <person name="Xu J."/>
            <person name="St-Pierre B."/>
            <person name="Chen S."/>
            <person name="Sun C."/>
        </authorList>
    </citation>
    <scope>NUCLEOTIDE SEQUENCE [LARGE SCALE GENOMIC DNA]</scope>
</reference>